<name>A0A8J4G7D8_9CHLO</name>
<evidence type="ECO:0000256" key="1">
    <source>
        <dbReference type="SAM" id="MobiDB-lite"/>
    </source>
</evidence>
<organism evidence="2 3">
    <name type="scientific">Volvox reticuliferus</name>
    <dbReference type="NCBI Taxonomy" id="1737510"/>
    <lineage>
        <taxon>Eukaryota</taxon>
        <taxon>Viridiplantae</taxon>
        <taxon>Chlorophyta</taxon>
        <taxon>core chlorophytes</taxon>
        <taxon>Chlorophyceae</taxon>
        <taxon>CS clade</taxon>
        <taxon>Chlamydomonadales</taxon>
        <taxon>Volvocaceae</taxon>
        <taxon>Volvox</taxon>
    </lineage>
</organism>
<dbReference type="Proteomes" id="UP000722791">
    <property type="component" value="Unassembled WGS sequence"/>
</dbReference>
<feature type="compositionally biased region" description="Polar residues" evidence="1">
    <location>
        <begin position="278"/>
        <end position="287"/>
    </location>
</feature>
<feature type="region of interest" description="Disordered" evidence="1">
    <location>
        <begin position="115"/>
        <end position="137"/>
    </location>
</feature>
<feature type="compositionally biased region" description="Gly residues" evidence="1">
    <location>
        <begin position="121"/>
        <end position="132"/>
    </location>
</feature>
<dbReference type="EMBL" id="BNCQ01000009">
    <property type="protein sequence ID" value="GIM01437.1"/>
    <property type="molecule type" value="Genomic_DNA"/>
</dbReference>
<evidence type="ECO:0000313" key="2">
    <source>
        <dbReference type="EMBL" id="GIM01437.1"/>
    </source>
</evidence>
<feature type="compositionally biased region" description="Low complexity" evidence="1">
    <location>
        <begin position="264"/>
        <end position="277"/>
    </location>
</feature>
<proteinExistence type="predicted"/>
<sequence>MAVLDELLAQSRLLCRLRHPNIACLYAVVIPDHLLEQATGVAPPSPTLQLLPVMEAEVVPTAVAVAVPSLLPALSSEPSTILLSEYVPSSGAHEGLSMYGSRTVSAVTPSAGLSRASTHAGGLGSASSGGGLSASQEAGGLDSVAVSTDRGLAGADSDPHAVPPQPAFLGFTFLPFATAASGRVGDHKEVEEADGHGEDLARSVTPAIMVSGLRRLPLGSWSDGELQAPHSAAPLLRGGVNRRNHHRNLLRQSRRCRSNDQHQHQQQQQQGHSSSAQESISADTSASFAPPGAETENPDKEPGISSSPSPAPTDTEEEFGAGMVMRGGEAKEGGEGGSGSSSGRGPIMTFGSNRPRAATPSMAGGGGGGIIERHHERHHRPHHSPRPDLLNHHYRHYDQPGAQPAGGLSVRFSPPAERQPTRRTEASPTTGGVTGVEVQDRGEHGSVSMEGGERIPQG</sequence>
<reference evidence="2" key="1">
    <citation type="journal article" date="2021" name="Proc. Natl. Acad. Sci. U.S.A.">
        <title>Three genomes in the algal genus Volvox reveal the fate of a haploid sex-determining region after a transition to homothallism.</title>
        <authorList>
            <person name="Yamamoto K."/>
            <person name="Hamaji T."/>
            <person name="Kawai-Toyooka H."/>
            <person name="Matsuzaki R."/>
            <person name="Takahashi F."/>
            <person name="Nishimura Y."/>
            <person name="Kawachi M."/>
            <person name="Noguchi H."/>
            <person name="Minakuchi Y."/>
            <person name="Umen J.G."/>
            <person name="Toyoda A."/>
            <person name="Nozaki H."/>
        </authorList>
    </citation>
    <scope>NUCLEOTIDE SEQUENCE</scope>
    <source>
        <strain evidence="2">NIES-3785</strain>
    </source>
</reference>
<evidence type="ECO:0000313" key="3">
    <source>
        <dbReference type="Proteomes" id="UP000722791"/>
    </source>
</evidence>
<gene>
    <name evidence="2" type="ORF">Vretimale_6155</name>
</gene>
<comment type="caution">
    <text evidence="2">The sequence shown here is derived from an EMBL/GenBank/DDBJ whole genome shotgun (WGS) entry which is preliminary data.</text>
</comment>
<feature type="region of interest" description="Disordered" evidence="1">
    <location>
        <begin position="254"/>
        <end position="458"/>
    </location>
</feature>
<feature type="non-terminal residue" evidence="2">
    <location>
        <position position="1"/>
    </location>
</feature>
<accession>A0A8J4G7D8</accession>
<feature type="compositionally biased region" description="Basic residues" evidence="1">
    <location>
        <begin position="375"/>
        <end position="384"/>
    </location>
</feature>
<protein>
    <submittedName>
        <fullName evidence="2">Uncharacterized protein</fullName>
    </submittedName>
</protein>
<dbReference type="AlphaFoldDB" id="A0A8J4G7D8"/>